<evidence type="ECO:0000259" key="5">
    <source>
        <dbReference type="PROSITE" id="PS50111"/>
    </source>
</evidence>
<dbReference type="SUPFAM" id="SSF158472">
    <property type="entry name" value="HAMP domain-like"/>
    <property type="match status" value="1"/>
</dbReference>
<dbReference type="GO" id="GO:0006935">
    <property type="term" value="P:chemotaxis"/>
    <property type="evidence" value="ECO:0007669"/>
    <property type="project" value="InterPro"/>
</dbReference>
<dbReference type="SMART" id="SM00304">
    <property type="entry name" value="HAMP"/>
    <property type="match status" value="1"/>
</dbReference>
<dbReference type="Pfam" id="PF00015">
    <property type="entry name" value="MCPsignal"/>
    <property type="match status" value="1"/>
</dbReference>
<reference evidence="7 8" key="1">
    <citation type="submission" date="2016-10" db="EMBL/GenBank/DDBJ databases">
        <authorList>
            <person name="de Groot N.N."/>
        </authorList>
    </citation>
    <scope>NUCLEOTIDE SEQUENCE [LARGE SCALE GENOMIC DNA]</scope>
    <source>
        <strain evidence="7 8">DSM 19981</strain>
    </source>
</reference>
<dbReference type="InterPro" id="IPR004090">
    <property type="entry name" value="Chemotax_Me-accpt_rcpt"/>
</dbReference>
<dbReference type="AlphaFoldDB" id="A0A1I4BV29"/>
<keyword evidence="8" id="KW-1185">Reference proteome</keyword>
<evidence type="ECO:0000313" key="7">
    <source>
        <dbReference type="EMBL" id="SFK72664.1"/>
    </source>
</evidence>
<dbReference type="GO" id="GO:0016020">
    <property type="term" value="C:membrane"/>
    <property type="evidence" value="ECO:0007669"/>
    <property type="project" value="InterPro"/>
</dbReference>
<dbReference type="PANTHER" id="PTHR32089:SF112">
    <property type="entry name" value="LYSOZYME-LIKE PROTEIN-RELATED"/>
    <property type="match status" value="1"/>
</dbReference>
<feature type="transmembrane region" description="Helical" evidence="4">
    <location>
        <begin position="189"/>
        <end position="211"/>
    </location>
</feature>
<dbReference type="PROSITE" id="PS50111">
    <property type="entry name" value="CHEMOTAXIS_TRANSDUC_2"/>
    <property type="match status" value="1"/>
</dbReference>
<dbReference type="Gene3D" id="1.10.287.950">
    <property type="entry name" value="Methyl-accepting chemotaxis protein"/>
    <property type="match status" value="1"/>
</dbReference>
<organism evidence="7 8">
    <name type="scientific">Falsiroseomonas stagni DSM 19981</name>
    <dbReference type="NCBI Taxonomy" id="1123062"/>
    <lineage>
        <taxon>Bacteria</taxon>
        <taxon>Pseudomonadati</taxon>
        <taxon>Pseudomonadota</taxon>
        <taxon>Alphaproteobacteria</taxon>
        <taxon>Acetobacterales</taxon>
        <taxon>Roseomonadaceae</taxon>
        <taxon>Falsiroseomonas</taxon>
    </lineage>
</organism>
<dbReference type="RefSeq" id="WP_092961015.1">
    <property type="nucleotide sequence ID" value="NZ_FOSQ01000006.1"/>
</dbReference>
<keyword evidence="4" id="KW-1133">Transmembrane helix</keyword>
<dbReference type="PRINTS" id="PR00260">
    <property type="entry name" value="CHEMTRNSDUCR"/>
</dbReference>
<dbReference type="GO" id="GO:0007165">
    <property type="term" value="P:signal transduction"/>
    <property type="evidence" value="ECO:0007669"/>
    <property type="project" value="UniProtKB-KW"/>
</dbReference>
<name>A0A1I4BV29_9PROT</name>
<dbReference type="InterPro" id="IPR004089">
    <property type="entry name" value="MCPsignal_dom"/>
</dbReference>
<evidence type="ECO:0000256" key="1">
    <source>
        <dbReference type="ARBA" id="ARBA00023224"/>
    </source>
</evidence>
<keyword evidence="4" id="KW-0812">Transmembrane</keyword>
<dbReference type="EMBL" id="FOSQ01000006">
    <property type="protein sequence ID" value="SFK72664.1"/>
    <property type="molecule type" value="Genomic_DNA"/>
</dbReference>
<dbReference type="STRING" id="1123062.SAMN02745775_106171"/>
<dbReference type="CDD" id="cd06225">
    <property type="entry name" value="HAMP"/>
    <property type="match status" value="1"/>
</dbReference>
<protein>
    <submittedName>
        <fullName evidence="7">Methyl-accepting chemotaxis protein</fullName>
    </submittedName>
</protein>
<proteinExistence type="inferred from homology"/>
<keyword evidence="1 3" id="KW-0807">Transducer</keyword>
<dbReference type="PANTHER" id="PTHR32089">
    <property type="entry name" value="METHYL-ACCEPTING CHEMOTAXIS PROTEIN MCPB"/>
    <property type="match status" value="1"/>
</dbReference>
<dbReference type="SUPFAM" id="SSF58104">
    <property type="entry name" value="Methyl-accepting chemotaxis protein (MCP) signaling domain"/>
    <property type="match status" value="1"/>
</dbReference>
<dbReference type="Pfam" id="PF00672">
    <property type="entry name" value="HAMP"/>
    <property type="match status" value="1"/>
</dbReference>
<keyword evidence="4" id="KW-0472">Membrane</keyword>
<evidence type="ECO:0000313" key="8">
    <source>
        <dbReference type="Proteomes" id="UP000199473"/>
    </source>
</evidence>
<feature type="domain" description="Methyl-accepting transducer" evidence="5">
    <location>
        <begin position="300"/>
        <end position="536"/>
    </location>
</feature>
<evidence type="ECO:0000256" key="2">
    <source>
        <dbReference type="ARBA" id="ARBA00029447"/>
    </source>
</evidence>
<dbReference type="PROSITE" id="PS50885">
    <property type="entry name" value="HAMP"/>
    <property type="match status" value="1"/>
</dbReference>
<dbReference type="OrthoDB" id="3378718at2"/>
<sequence length="563" mass="58461">MSLAAFRTIGARFAILASLLGLLALGGAFVAFEADRRQAESAEVLRAQASARPMIERMRGAIYAVVMESRGLYLAADRAQAERFANGLRAHLRDTETEWQALRRVLPAELQPMAAGVEPAVRAFIQARTELARIGVEQGREAADRFGNNEQNRSAREAFNRGLDQLNEALTAVLERETAAAIAAGHRTAVLLLAVTAISVVLVLALILWRVRATVAQPLRRLTAAIDTMAQGRLDQVVLPAAGVDEVGRIAAAATVLHAKLLDGRRLEAEAAVMREQAERDRIATTRRAADSIEHAVGGIVEALGRSATDLAGATTVLRGTAESASTQVQEVAAGAQEASGNVQTVAAAAEELSMSVNEITRRVDDAAAVARRAVEEMRRADVAVGGLTESAAKIGDVVRLISGIAGQTNLLALNATIEAARAGEAGKGFAVVAEEVKTLAGQTAKATDEIAAQIEAIRGAAAGAVEAIRGIGTVVGEVDSIAQSIAAAVTEQGAATQEIARSATVGAGGTTRVSEAVVHLRQGVEATSGAVRDLQVISTEVARQGQDLRGGIGQALGALRAA</sequence>
<evidence type="ECO:0000256" key="4">
    <source>
        <dbReference type="SAM" id="Phobius"/>
    </source>
</evidence>
<dbReference type="SMART" id="SM00283">
    <property type="entry name" value="MA"/>
    <property type="match status" value="1"/>
</dbReference>
<feature type="domain" description="HAMP" evidence="6">
    <location>
        <begin position="213"/>
        <end position="266"/>
    </location>
</feature>
<comment type="similarity">
    <text evidence="2">Belongs to the methyl-accepting chemotaxis (MCP) protein family.</text>
</comment>
<dbReference type="InterPro" id="IPR003660">
    <property type="entry name" value="HAMP_dom"/>
</dbReference>
<gene>
    <name evidence="7" type="ORF">SAMN02745775_106171</name>
</gene>
<dbReference type="GO" id="GO:0004888">
    <property type="term" value="F:transmembrane signaling receptor activity"/>
    <property type="evidence" value="ECO:0007669"/>
    <property type="project" value="InterPro"/>
</dbReference>
<accession>A0A1I4BV29</accession>
<evidence type="ECO:0000256" key="3">
    <source>
        <dbReference type="PROSITE-ProRule" id="PRU00284"/>
    </source>
</evidence>
<dbReference type="Proteomes" id="UP000199473">
    <property type="component" value="Unassembled WGS sequence"/>
</dbReference>
<dbReference type="Gene3D" id="6.10.340.10">
    <property type="match status" value="1"/>
</dbReference>
<evidence type="ECO:0000259" key="6">
    <source>
        <dbReference type="PROSITE" id="PS50885"/>
    </source>
</evidence>